<accession>A0A926E8C9</accession>
<dbReference type="RefSeq" id="WP_187525210.1">
    <property type="nucleotide sequence ID" value="NZ_JACRTA010000002.1"/>
</dbReference>
<dbReference type="InterPro" id="IPR053827">
    <property type="entry name" value="Gp10_C"/>
</dbReference>
<keyword evidence="4" id="KW-1185">Reference proteome</keyword>
<organism evidence="3 4">
    <name type="scientific">Lentihominibacter hominis</name>
    <dbReference type="NCBI Taxonomy" id="2763645"/>
    <lineage>
        <taxon>Bacteria</taxon>
        <taxon>Bacillati</taxon>
        <taxon>Bacillota</taxon>
        <taxon>Clostridia</taxon>
        <taxon>Peptostreptococcales</taxon>
        <taxon>Anaerovoracaceae</taxon>
        <taxon>Lentihominibacter</taxon>
    </lineage>
</organism>
<comment type="caution">
    <text evidence="3">The sequence shown here is derived from an EMBL/GenBank/DDBJ whole genome shotgun (WGS) entry which is preliminary data.</text>
</comment>
<dbReference type="PANTHER" id="PTHR19051:SF32">
    <property type="entry name" value="KERATIN-ASSOCIATED PROTEIN 13-3"/>
    <property type="match status" value="1"/>
</dbReference>
<sequence>MSIQSEINRISGNIDAAFSAIEAQGTPVPEGSNSNDLAALIAQAGDLSERAVLLEPQNVFNGGEDLNDFKMCGNWLCTNDVIATSLKNCPEGLTDVASGIGGFQLRVLATTNSVKVQELIPFSGQRWHRYYNGDTWSEWTKDYNAADTIPITNGGTGARNAAAARANIGACSLDDVYPVGSIYFAYNHTSPASIFGGSWTRISSRFLYGVTASQTIGSTGGEAEHLLTSAEMPSHSHTFTGTATSAGAHTHTVSGTAASAGSHNHSVPNTSNGINGSAVRAESWANASDSGRTLSTGLAGVHTHDVSGTATSKGAHTHTVTGNIGNAGSDAAHNNMPPYINVSIWRRTG</sequence>
<feature type="region of interest" description="Disordered" evidence="1">
    <location>
        <begin position="254"/>
        <end position="275"/>
    </location>
</feature>
<name>A0A926E8C9_9FIRM</name>
<dbReference type="Proteomes" id="UP000610862">
    <property type="component" value="Unassembled WGS sequence"/>
</dbReference>
<feature type="domain" description="Baseplate structural protein Gp10 C-terminal" evidence="2">
    <location>
        <begin position="173"/>
        <end position="348"/>
    </location>
</feature>
<dbReference type="EMBL" id="JACRTA010000002">
    <property type="protein sequence ID" value="MBC8568255.1"/>
    <property type="molecule type" value="Genomic_DNA"/>
</dbReference>
<evidence type="ECO:0000259" key="2">
    <source>
        <dbReference type="Pfam" id="PF21939"/>
    </source>
</evidence>
<proteinExistence type="predicted"/>
<evidence type="ECO:0000256" key="1">
    <source>
        <dbReference type="SAM" id="MobiDB-lite"/>
    </source>
</evidence>
<evidence type="ECO:0000313" key="3">
    <source>
        <dbReference type="EMBL" id="MBC8568255.1"/>
    </source>
</evidence>
<dbReference type="CDD" id="cd19958">
    <property type="entry name" value="pyocin_knob"/>
    <property type="match status" value="1"/>
</dbReference>
<reference evidence="3" key="1">
    <citation type="submission" date="2020-08" db="EMBL/GenBank/DDBJ databases">
        <title>Genome public.</title>
        <authorList>
            <person name="Liu C."/>
            <person name="Sun Q."/>
        </authorList>
    </citation>
    <scope>NUCLEOTIDE SEQUENCE</scope>
    <source>
        <strain evidence="3">NSJ-24</strain>
    </source>
</reference>
<dbReference type="PANTHER" id="PTHR19051">
    <property type="entry name" value="KERATIN-ASSOCIATED PROTEIN"/>
    <property type="match status" value="1"/>
</dbReference>
<dbReference type="AlphaFoldDB" id="A0A926E8C9"/>
<protein>
    <recommendedName>
        <fullName evidence="2">Baseplate structural protein Gp10 C-terminal domain-containing protein</fullName>
    </recommendedName>
</protein>
<evidence type="ECO:0000313" key="4">
    <source>
        <dbReference type="Proteomes" id="UP000610862"/>
    </source>
</evidence>
<dbReference type="Pfam" id="PF21939">
    <property type="entry name" value="Gp10_C"/>
    <property type="match status" value="1"/>
</dbReference>
<gene>
    <name evidence="3" type="ORF">H8692_05685</name>
</gene>